<proteinExistence type="predicted"/>
<accession>A0A1Z3U4F7</accession>
<keyword evidence="1" id="KW-0175">Coiled coil</keyword>
<reference evidence="3" key="1">
    <citation type="submission" date="2017-06" db="EMBL/GenBank/DDBJ databases">
        <title>FDA dAtabase for Regulatory Grade micrObial Sequences (FDA-ARGOS): Supporting development and validation of Infectious Disease Dx tests.</title>
        <authorList>
            <person name="Minogue T."/>
            <person name="Wolcott M."/>
            <person name="Wasieloski L."/>
            <person name="Aguilar W."/>
            <person name="Moore D."/>
            <person name="Tallon L."/>
            <person name="Sadzewicz L."/>
            <person name="Sengamalay N."/>
            <person name="Ott S."/>
            <person name="Godinez A."/>
            <person name="Nagaraj S."/>
            <person name="Nadendla S."/>
            <person name="Geyer C."/>
            <person name="Sichtig H."/>
        </authorList>
    </citation>
    <scope>NUCLEOTIDE SEQUENCE [LARGE SCALE GENOMIC DNA]</scope>
    <source>
        <strain evidence="3">FDAARGOS_289</strain>
    </source>
</reference>
<organism evidence="2 3">
    <name type="scientific">Brevundimonas vesicularis</name>
    <name type="common">Pseudomonas vesicularis</name>
    <dbReference type="NCBI Taxonomy" id="41276"/>
    <lineage>
        <taxon>Bacteria</taxon>
        <taxon>Pseudomonadati</taxon>
        <taxon>Pseudomonadota</taxon>
        <taxon>Alphaproteobacteria</taxon>
        <taxon>Caulobacterales</taxon>
        <taxon>Caulobacteraceae</taxon>
        <taxon>Brevundimonas</taxon>
    </lineage>
</organism>
<dbReference type="RefSeq" id="WP_088582151.1">
    <property type="nucleotide sequence ID" value="NZ_CP022048.2"/>
</dbReference>
<gene>
    <name evidence="2" type="ORF">CEP68_00800</name>
</gene>
<feature type="coiled-coil region" evidence="1">
    <location>
        <begin position="29"/>
        <end position="63"/>
    </location>
</feature>
<protein>
    <submittedName>
        <fullName evidence="2">Uncharacterized protein</fullName>
    </submittedName>
</protein>
<dbReference type="Proteomes" id="UP000197050">
    <property type="component" value="Chromosome"/>
</dbReference>
<name>A0A1Z3U4F7_BREVE</name>
<evidence type="ECO:0000256" key="1">
    <source>
        <dbReference type="SAM" id="Coils"/>
    </source>
</evidence>
<dbReference type="GeneID" id="34016145"/>
<evidence type="ECO:0000313" key="3">
    <source>
        <dbReference type="Proteomes" id="UP000197050"/>
    </source>
</evidence>
<dbReference type="EMBL" id="CP022048">
    <property type="protein sequence ID" value="ASE38163.1"/>
    <property type="molecule type" value="Genomic_DNA"/>
</dbReference>
<sequence length="75" mass="8604">MKRIYTDAELSPRMLAQKLLLFSRADANAQTTRSEISKTRTRLHELENLLVTLEAEIVEAADYAEAYFLRRGDMG</sequence>
<dbReference type="AlphaFoldDB" id="A0A1Z3U4F7"/>
<evidence type="ECO:0000313" key="2">
    <source>
        <dbReference type="EMBL" id="ASE38163.1"/>
    </source>
</evidence>
<dbReference type="KEGG" id="bvc:CEP68_00800"/>